<dbReference type="EMBL" id="HBUF01671710">
    <property type="protein sequence ID" value="CAG6790573.1"/>
    <property type="molecule type" value="Transcribed_RNA"/>
</dbReference>
<dbReference type="EMBL" id="HBUF01671708">
    <property type="protein sequence ID" value="CAG6790571.1"/>
    <property type="molecule type" value="Transcribed_RNA"/>
</dbReference>
<name>A0A8D8VJZ9_9HEMI</name>
<reference evidence="1" key="1">
    <citation type="submission" date="2021-05" db="EMBL/GenBank/DDBJ databases">
        <authorList>
            <person name="Alioto T."/>
            <person name="Alioto T."/>
            <person name="Gomez Garrido J."/>
        </authorList>
    </citation>
    <scope>NUCLEOTIDE SEQUENCE</scope>
</reference>
<dbReference type="EMBL" id="HBUF01671707">
    <property type="protein sequence ID" value="CAG6790570.1"/>
    <property type="molecule type" value="Transcribed_RNA"/>
</dbReference>
<organism evidence="1">
    <name type="scientific">Cacopsylla melanoneura</name>
    <dbReference type="NCBI Taxonomy" id="428564"/>
    <lineage>
        <taxon>Eukaryota</taxon>
        <taxon>Metazoa</taxon>
        <taxon>Ecdysozoa</taxon>
        <taxon>Arthropoda</taxon>
        <taxon>Hexapoda</taxon>
        <taxon>Insecta</taxon>
        <taxon>Pterygota</taxon>
        <taxon>Neoptera</taxon>
        <taxon>Paraneoptera</taxon>
        <taxon>Hemiptera</taxon>
        <taxon>Sternorrhyncha</taxon>
        <taxon>Psylloidea</taxon>
        <taxon>Psyllidae</taxon>
        <taxon>Psyllinae</taxon>
        <taxon>Cacopsylla</taxon>
    </lineage>
</organism>
<evidence type="ECO:0000313" key="1">
    <source>
        <dbReference type="EMBL" id="CAG6627092.1"/>
    </source>
</evidence>
<dbReference type="EMBL" id="HBUF01671706">
    <property type="protein sequence ID" value="CAG6790569.1"/>
    <property type="molecule type" value="Transcribed_RNA"/>
</dbReference>
<dbReference type="EMBL" id="HBUF01064235">
    <property type="protein sequence ID" value="CAG6627092.1"/>
    <property type="molecule type" value="Transcribed_RNA"/>
</dbReference>
<dbReference type="EMBL" id="HBUF01344397">
    <property type="protein sequence ID" value="CAG6707685.1"/>
    <property type="molecule type" value="Transcribed_RNA"/>
</dbReference>
<dbReference type="AlphaFoldDB" id="A0A8D8VJZ9"/>
<proteinExistence type="predicted"/>
<dbReference type="EMBL" id="HBUF01064236">
    <property type="protein sequence ID" value="CAG6627093.1"/>
    <property type="molecule type" value="Transcribed_RNA"/>
</dbReference>
<sequence>MQCSSFSLQGLLNVLIQGCYLDPTNHSIHMLDNNRSAQFRNEVLILFDVNNGGGIHQSGQLIRGELVDVEIGNVDLDIIHVKRTLQGIDYNVFVLDLSSYYP</sequence>
<protein>
    <submittedName>
        <fullName evidence="1">Uncharacterized protein</fullName>
    </submittedName>
</protein>
<accession>A0A8D8VJZ9</accession>
<dbReference type="EMBL" id="HBUF01671709">
    <property type="protein sequence ID" value="CAG6790572.1"/>
    <property type="molecule type" value="Transcribed_RNA"/>
</dbReference>
<dbReference type="EMBL" id="HBUF01344398">
    <property type="protein sequence ID" value="CAG6707686.1"/>
    <property type="molecule type" value="Transcribed_RNA"/>
</dbReference>
<dbReference type="EMBL" id="HBUF01671711">
    <property type="protein sequence ID" value="CAG6790574.1"/>
    <property type="molecule type" value="Transcribed_RNA"/>
</dbReference>